<name>A0A1X4H8Q4_HALEZ</name>
<reference evidence="7 8" key="1">
    <citation type="submission" date="2017-04" db="EMBL/GenBank/DDBJ databases">
        <title>MLSA of the genus Halorubrum.</title>
        <authorList>
            <person name="De La Haba R."/>
            <person name="Sanchez-Porro C."/>
            <person name="Infante-Dominguez C."/>
            <person name="Ventosa A."/>
        </authorList>
    </citation>
    <scope>NUCLEOTIDE SEQUENCE [LARGE SCALE GENOMIC DNA]</scope>
    <source>
        <strain evidence="7 8">DSM 17463</strain>
    </source>
</reference>
<evidence type="ECO:0000256" key="1">
    <source>
        <dbReference type="ARBA" id="ARBA00001947"/>
    </source>
</evidence>
<evidence type="ECO:0000256" key="5">
    <source>
        <dbReference type="ARBA" id="ARBA00022833"/>
    </source>
</evidence>
<keyword evidence="6" id="KW-0482">Metalloprotease</keyword>
<evidence type="ECO:0000313" key="8">
    <source>
        <dbReference type="Proteomes" id="UP000193587"/>
    </source>
</evidence>
<evidence type="ECO:0000256" key="4">
    <source>
        <dbReference type="ARBA" id="ARBA00022801"/>
    </source>
</evidence>
<dbReference type="GO" id="GO:0008237">
    <property type="term" value="F:metallopeptidase activity"/>
    <property type="evidence" value="ECO:0007669"/>
    <property type="project" value="UniProtKB-KW"/>
</dbReference>
<dbReference type="Gene3D" id="3.40.390.10">
    <property type="entry name" value="Collagenase (Catalytic Domain)"/>
    <property type="match status" value="1"/>
</dbReference>
<dbReference type="GO" id="GO:0006508">
    <property type="term" value="P:proteolysis"/>
    <property type="evidence" value="ECO:0007669"/>
    <property type="project" value="UniProtKB-KW"/>
</dbReference>
<evidence type="ECO:0000313" key="7">
    <source>
        <dbReference type="EMBL" id="OSP08275.1"/>
    </source>
</evidence>
<gene>
    <name evidence="7" type="ORF">B9H04_06845</name>
</gene>
<dbReference type="PANTHER" id="PTHR15910:SF1">
    <property type="entry name" value="ARCHAEMETZINCIN-2"/>
    <property type="match status" value="1"/>
</dbReference>
<dbReference type="InterPro" id="IPR024079">
    <property type="entry name" value="MetalloPept_cat_dom_sf"/>
</dbReference>
<keyword evidence="5" id="KW-0862">Zinc</keyword>
<comment type="caution">
    <text evidence="7">The sequence shown here is derived from an EMBL/GenBank/DDBJ whole genome shotgun (WGS) entry which is preliminary data.</text>
</comment>
<evidence type="ECO:0000256" key="3">
    <source>
        <dbReference type="ARBA" id="ARBA00022723"/>
    </source>
</evidence>
<dbReference type="AlphaFoldDB" id="A0A1X4H8Q4"/>
<accession>A0A1X4H8Q4</accession>
<sequence>MNTAPVSVVPLGTVDATSLEPIMASLTGRYPLTFRCDSRDVAGSIEVAADPVAARPITDQLAAECSQEPLIGVTDCSVYIDDAVERPQLWGYLDWTAGVSVISRRDLTAPTTDGGDPPDESSITARLHERLAHHAGHLYGLEHCSDRRCIMGAARTLDDIDMKSTRLCGSCQRQLSGEAVD</sequence>
<comment type="cofactor">
    <cofactor evidence="1">
        <name>Zn(2+)</name>
        <dbReference type="ChEBI" id="CHEBI:29105"/>
    </cofactor>
</comment>
<dbReference type="Pfam" id="PF07998">
    <property type="entry name" value="Peptidase_M54"/>
    <property type="match status" value="1"/>
</dbReference>
<dbReference type="Proteomes" id="UP000193587">
    <property type="component" value="Unassembled WGS sequence"/>
</dbReference>
<keyword evidence="2" id="KW-0645">Protease</keyword>
<dbReference type="EMBL" id="NEDJ01000017">
    <property type="protein sequence ID" value="OSP08275.1"/>
    <property type="molecule type" value="Genomic_DNA"/>
</dbReference>
<evidence type="ECO:0008006" key="9">
    <source>
        <dbReference type="Google" id="ProtNLM"/>
    </source>
</evidence>
<dbReference type="SUPFAM" id="SSF55486">
    <property type="entry name" value="Metalloproteases ('zincins'), catalytic domain"/>
    <property type="match status" value="1"/>
</dbReference>
<keyword evidence="4" id="KW-0378">Hydrolase</keyword>
<evidence type="ECO:0000256" key="2">
    <source>
        <dbReference type="ARBA" id="ARBA00022670"/>
    </source>
</evidence>
<evidence type="ECO:0000256" key="6">
    <source>
        <dbReference type="ARBA" id="ARBA00023049"/>
    </source>
</evidence>
<proteinExistence type="predicted"/>
<dbReference type="RefSeq" id="WP_080508633.1">
    <property type="nucleotide sequence ID" value="NZ_NEDJ01000017.1"/>
</dbReference>
<dbReference type="GO" id="GO:0046872">
    <property type="term" value="F:metal ion binding"/>
    <property type="evidence" value="ECO:0007669"/>
    <property type="project" value="UniProtKB-KW"/>
</dbReference>
<keyword evidence="3" id="KW-0479">Metal-binding</keyword>
<organism evidence="7 8">
    <name type="scientific">Halorubrum ezzemoulense DSM 17463</name>
    <dbReference type="NCBI Taxonomy" id="1121945"/>
    <lineage>
        <taxon>Archaea</taxon>
        <taxon>Methanobacteriati</taxon>
        <taxon>Methanobacteriota</taxon>
        <taxon>Stenosarchaea group</taxon>
        <taxon>Halobacteria</taxon>
        <taxon>Halobacteriales</taxon>
        <taxon>Haloferacaceae</taxon>
        <taxon>Halorubrum</taxon>
    </lineage>
</organism>
<dbReference type="PANTHER" id="PTHR15910">
    <property type="entry name" value="ARCHAEMETZINCIN"/>
    <property type="match status" value="1"/>
</dbReference>
<protein>
    <recommendedName>
        <fullName evidence="9">Archaemetzincin</fullName>
    </recommendedName>
</protein>
<dbReference type="InterPro" id="IPR012962">
    <property type="entry name" value="Pept_M54_archaemetzincn"/>
</dbReference>